<dbReference type="EMBL" id="SIHI01000001">
    <property type="protein sequence ID" value="TWT57803.1"/>
    <property type="molecule type" value="Genomic_DNA"/>
</dbReference>
<accession>A0A5C5X6A5</accession>
<dbReference type="Proteomes" id="UP000317243">
    <property type="component" value="Unassembled WGS sequence"/>
</dbReference>
<sequence>MRGRRLWGLLAFLVANTFVNVVVGEVRTWDGRHSIEKIDVFVVYFVPNDRQPLTDWKRRVDYFCRRIEQFHELEYDGQSVLKTTVEAKPFVSRLSTRQLREGDGDAIFFRTLREVDAHFDWNESDSEAFPIVLVLSEINWRPLDDFYRLRQTENGLEFEGQFIESQHFPGATSGGARATYLSREGKGWGLVSADGWRVPYRGSDCVVYHEGVGHTIGLPHPEPGNGSVMSFGQYRGWISESWLDKDQKVRLGWEPQSDTEKKNNDNLFRQFRAIPDPLEPKPGDEVSLKLDLPFDAIVQSCIAEVQTDVHGPWLESTSSFRNASRADLSSISLGRFDRHTPVSYRVKVTLEDGRFEELWGDFQVGKPHEIASEMSRSVLLDEGPKSPG</sequence>
<gene>
    <name evidence="1" type="ORF">KOR42_11700</name>
</gene>
<comment type="caution">
    <text evidence="1">The sequence shown here is derived from an EMBL/GenBank/DDBJ whole genome shotgun (WGS) entry which is preliminary data.</text>
</comment>
<evidence type="ECO:0000313" key="1">
    <source>
        <dbReference type="EMBL" id="TWT57803.1"/>
    </source>
</evidence>
<dbReference type="AlphaFoldDB" id="A0A5C5X6A5"/>
<dbReference type="SUPFAM" id="SSF55486">
    <property type="entry name" value="Metalloproteases ('zincins'), catalytic domain"/>
    <property type="match status" value="1"/>
</dbReference>
<evidence type="ECO:0000313" key="2">
    <source>
        <dbReference type="Proteomes" id="UP000317243"/>
    </source>
</evidence>
<protein>
    <submittedName>
        <fullName evidence="1">Uncharacterized protein</fullName>
    </submittedName>
</protein>
<keyword evidence="2" id="KW-1185">Reference proteome</keyword>
<proteinExistence type="predicted"/>
<name>A0A5C5X6A5_9PLAN</name>
<organism evidence="1 2">
    <name type="scientific">Thalassoglobus neptunius</name>
    <dbReference type="NCBI Taxonomy" id="1938619"/>
    <lineage>
        <taxon>Bacteria</taxon>
        <taxon>Pseudomonadati</taxon>
        <taxon>Planctomycetota</taxon>
        <taxon>Planctomycetia</taxon>
        <taxon>Planctomycetales</taxon>
        <taxon>Planctomycetaceae</taxon>
        <taxon>Thalassoglobus</taxon>
    </lineage>
</organism>
<reference evidence="1 2" key="1">
    <citation type="submission" date="2019-02" db="EMBL/GenBank/DDBJ databases">
        <title>Deep-cultivation of Planctomycetes and their phenomic and genomic characterization uncovers novel biology.</title>
        <authorList>
            <person name="Wiegand S."/>
            <person name="Jogler M."/>
            <person name="Boedeker C."/>
            <person name="Pinto D."/>
            <person name="Vollmers J."/>
            <person name="Rivas-Marin E."/>
            <person name="Kohn T."/>
            <person name="Peeters S.H."/>
            <person name="Heuer A."/>
            <person name="Rast P."/>
            <person name="Oberbeckmann S."/>
            <person name="Bunk B."/>
            <person name="Jeske O."/>
            <person name="Meyerdierks A."/>
            <person name="Storesund J.E."/>
            <person name="Kallscheuer N."/>
            <person name="Luecker S."/>
            <person name="Lage O.M."/>
            <person name="Pohl T."/>
            <person name="Merkel B.J."/>
            <person name="Hornburger P."/>
            <person name="Mueller R.-W."/>
            <person name="Bruemmer F."/>
            <person name="Labrenz M."/>
            <person name="Spormann A.M."/>
            <person name="Op Den Camp H."/>
            <person name="Overmann J."/>
            <person name="Amann R."/>
            <person name="Jetten M.S.M."/>
            <person name="Mascher T."/>
            <person name="Medema M.H."/>
            <person name="Devos D.P."/>
            <person name="Kaster A.-K."/>
            <person name="Ovreas L."/>
            <person name="Rohde M."/>
            <person name="Galperin M.Y."/>
            <person name="Jogler C."/>
        </authorList>
    </citation>
    <scope>NUCLEOTIDE SEQUENCE [LARGE SCALE GENOMIC DNA]</scope>
    <source>
        <strain evidence="1 2">KOR42</strain>
    </source>
</reference>